<dbReference type="EMBL" id="UOEI01000145">
    <property type="protein sequence ID" value="VAV95328.1"/>
    <property type="molecule type" value="Genomic_DNA"/>
</dbReference>
<feature type="non-terminal residue" evidence="1">
    <location>
        <position position="60"/>
    </location>
</feature>
<dbReference type="AlphaFoldDB" id="A0A3B0S4P0"/>
<gene>
    <name evidence="1" type="ORF">MNBD_ACTINO01-1133</name>
</gene>
<organism evidence="1">
    <name type="scientific">hydrothermal vent metagenome</name>
    <dbReference type="NCBI Taxonomy" id="652676"/>
    <lineage>
        <taxon>unclassified sequences</taxon>
        <taxon>metagenomes</taxon>
        <taxon>ecological metagenomes</taxon>
    </lineage>
</organism>
<accession>A0A3B0S4P0</accession>
<proteinExistence type="predicted"/>
<protein>
    <submittedName>
        <fullName evidence="1">Uncharacterized protein</fullName>
    </submittedName>
</protein>
<reference evidence="1" key="1">
    <citation type="submission" date="2018-06" db="EMBL/GenBank/DDBJ databases">
        <authorList>
            <person name="Zhirakovskaya E."/>
        </authorList>
    </citation>
    <scope>NUCLEOTIDE SEQUENCE</scope>
</reference>
<evidence type="ECO:0000313" key="1">
    <source>
        <dbReference type="EMBL" id="VAV95328.1"/>
    </source>
</evidence>
<name>A0A3B0S4P0_9ZZZZ</name>
<sequence>MYIDGVPSILLHRRCVGAGPQAWPTGTGSVVGNILLRLSPLVRCAVHLWVRDVLPYIGGS</sequence>